<dbReference type="CDD" id="cd02440">
    <property type="entry name" value="AdoMet_MTases"/>
    <property type="match status" value="1"/>
</dbReference>
<keyword evidence="2" id="KW-0808">Transferase</keyword>
<evidence type="ECO:0000259" key="1">
    <source>
        <dbReference type="Pfam" id="PF13649"/>
    </source>
</evidence>
<dbReference type="Gene3D" id="3.40.50.150">
    <property type="entry name" value="Vaccinia Virus protein VP39"/>
    <property type="match status" value="1"/>
</dbReference>
<dbReference type="EC" id="2.1.1.-" evidence="2"/>
<accession>T1AWT0</accession>
<feature type="domain" description="Methyltransferase" evidence="1">
    <location>
        <begin position="72"/>
        <end position="150"/>
    </location>
</feature>
<comment type="caution">
    <text evidence="2">The sequence shown here is derived from an EMBL/GenBank/DDBJ whole genome shotgun (WGS) entry which is preliminary data.</text>
</comment>
<feature type="non-terminal residue" evidence="2">
    <location>
        <position position="151"/>
    </location>
</feature>
<reference evidence="2" key="2">
    <citation type="journal article" date="2014" name="ISME J.">
        <title>Microbial stratification in low pH oxic and suboxic macroscopic growths along an acid mine drainage.</title>
        <authorList>
            <person name="Mendez-Garcia C."/>
            <person name="Mesa V."/>
            <person name="Sprenger R.R."/>
            <person name="Richter M."/>
            <person name="Diez M.S."/>
            <person name="Solano J."/>
            <person name="Bargiela R."/>
            <person name="Golyshina O.V."/>
            <person name="Manteca A."/>
            <person name="Ramos J.L."/>
            <person name="Gallego J.R."/>
            <person name="Llorente I."/>
            <person name="Martins Dos Santos V.A."/>
            <person name="Jensen O.N."/>
            <person name="Pelaez A.I."/>
            <person name="Sanchez J."/>
            <person name="Ferrer M."/>
        </authorList>
    </citation>
    <scope>NUCLEOTIDE SEQUENCE</scope>
</reference>
<dbReference type="AlphaFoldDB" id="T1AWT0"/>
<name>T1AWT0_9ZZZZ</name>
<dbReference type="Pfam" id="PF13649">
    <property type="entry name" value="Methyltransf_25"/>
    <property type="match status" value="1"/>
</dbReference>
<dbReference type="GO" id="GO:0008168">
    <property type="term" value="F:methyltransferase activity"/>
    <property type="evidence" value="ECO:0007669"/>
    <property type="project" value="UniProtKB-KW"/>
</dbReference>
<dbReference type="InterPro" id="IPR029063">
    <property type="entry name" value="SAM-dependent_MTases_sf"/>
</dbReference>
<dbReference type="InterPro" id="IPR041698">
    <property type="entry name" value="Methyltransf_25"/>
</dbReference>
<keyword evidence="2" id="KW-0489">Methyltransferase</keyword>
<protein>
    <submittedName>
        <fullName evidence="2">Methyltransferase type 11 domain protein</fullName>
        <ecNumber evidence="2">2.1.1.-</ecNumber>
    </submittedName>
</protein>
<reference evidence="2" key="1">
    <citation type="submission" date="2013-08" db="EMBL/GenBank/DDBJ databases">
        <authorList>
            <person name="Mendez C."/>
            <person name="Richter M."/>
            <person name="Ferrer M."/>
            <person name="Sanchez J."/>
        </authorList>
    </citation>
    <scope>NUCLEOTIDE SEQUENCE</scope>
</reference>
<dbReference type="SUPFAM" id="SSF53335">
    <property type="entry name" value="S-adenosyl-L-methionine-dependent methyltransferases"/>
    <property type="match status" value="1"/>
</dbReference>
<dbReference type="PANTHER" id="PTHR42912">
    <property type="entry name" value="METHYLTRANSFERASE"/>
    <property type="match status" value="1"/>
</dbReference>
<dbReference type="InterPro" id="IPR050508">
    <property type="entry name" value="Methyltransf_Superfamily"/>
</dbReference>
<dbReference type="EMBL" id="AUZX01010707">
    <property type="protein sequence ID" value="EQD46535.1"/>
    <property type="molecule type" value="Genomic_DNA"/>
</dbReference>
<proteinExistence type="predicted"/>
<dbReference type="PANTHER" id="PTHR42912:SF93">
    <property type="entry name" value="N6-ADENOSINE-METHYLTRANSFERASE TMT1A"/>
    <property type="match status" value="1"/>
</dbReference>
<dbReference type="GO" id="GO:0032259">
    <property type="term" value="P:methylation"/>
    <property type="evidence" value="ECO:0007669"/>
    <property type="project" value="UniProtKB-KW"/>
</dbReference>
<evidence type="ECO:0000313" key="2">
    <source>
        <dbReference type="EMBL" id="EQD46535.1"/>
    </source>
</evidence>
<organism evidence="2">
    <name type="scientific">mine drainage metagenome</name>
    <dbReference type="NCBI Taxonomy" id="410659"/>
    <lineage>
        <taxon>unclassified sequences</taxon>
        <taxon>metagenomes</taxon>
        <taxon>ecological metagenomes</taxon>
    </lineage>
</organism>
<gene>
    <name evidence="2" type="ORF">B1A_14584</name>
</gene>
<sequence length="151" mass="16862">MLLLTELGRDVLGRLRRILDESGELQWRSENQRWVIFGEMDYDKIHGRVFPESRVQTRKYLESLGLEEGMRVLEVGCGTGRATVDLGLCDLVGPGGQVWALDPSATLLQKLDAKCKEQRIQNVELVQGAAEDLPFPDAHFDAAIAVASLHF</sequence>